<dbReference type="GO" id="GO:0055085">
    <property type="term" value="P:transmembrane transport"/>
    <property type="evidence" value="ECO:0007669"/>
    <property type="project" value="InterPro"/>
</dbReference>
<evidence type="ECO:0000256" key="2">
    <source>
        <dbReference type="ARBA" id="ARBA00022448"/>
    </source>
</evidence>
<dbReference type="InterPro" id="IPR000515">
    <property type="entry name" value="MetI-like"/>
</dbReference>
<evidence type="ECO:0000256" key="7">
    <source>
        <dbReference type="RuleBase" id="RU363032"/>
    </source>
</evidence>
<comment type="subcellular location">
    <subcellularLocation>
        <location evidence="1 7">Cell membrane</location>
        <topology evidence="1 7">Multi-pass membrane protein</topology>
    </subcellularLocation>
</comment>
<feature type="domain" description="ABC transmembrane type-1" evidence="8">
    <location>
        <begin position="79"/>
        <end position="275"/>
    </location>
</feature>
<evidence type="ECO:0000313" key="9">
    <source>
        <dbReference type="EMBL" id="MBB6731721.1"/>
    </source>
</evidence>
<dbReference type="GO" id="GO:0005886">
    <property type="term" value="C:plasma membrane"/>
    <property type="evidence" value="ECO:0007669"/>
    <property type="project" value="UniProtKB-SubCell"/>
</dbReference>
<feature type="transmembrane region" description="Helical" evidence="7">
    <location>
        <begin position="21"/>
        <end position="43"/>
    </location>
</feature>
<dbReference type="Proteomes" id="UP000564644">
    <property type="component" value="Unassembled WGS sequence"/>
</dbReference>
<keyword evidence="6 7" id="KW-0472">Membrane</keyword>
<dbReference type="EMBL" id="JACJVO010000014">
    <property type="protein sequence ID" value="MBB6731721.1"/>
    <property type="molecule type" value="Genomic_DNA"/>
</dbReference>
<evidence type="ECO:0000259" key="8">
    <source>
        <dbReference type="PROSITE" id="PS50928"/>
    </source>
</evidence>
<comment type="similarity">
    <text evidence="7">Belongs to the binding-protein-dependent transport system permease family.</text>
</comment>
<feature type="transmembrane region" description="Helical" evidence="7">
    <location>
        <begin position="197"/>
        <end position="216"/>
    </location>
</feature>
<organism evidence="9 10">
    <name type="scientific">Cohnella zeiphila</name>
    <dbReference type="NCBI Taxonomy" id="2761120"/>
    <lineage>
        <taxon>Bacteria</taxon>
        <taxon>Bacillati</taxon>
        <taxon>Bacillota</taxon>
        <taxon>Bacilli</taxon>
        <taxon>Bacillales</taxon>
        <taxon>Paenibacillaceae</taxon>
        <taxon>Cohnella</taxon>
    </lineage>
</organism>
<evidence type="ECO:0000256" key="5">
    <source>
        <dbReference type="ARBA" id="ARBA00022989"/>
    </source>
</evidence>
<evidence type="ECO:0000256" key="4">
    <source>
        <dbReference type="ARBA" id="ARBA00022692"/>
    </source>
</evidence>
<keyword evidence="5 7" id="KW-1133">Transmembrane helix</keyword>
<dbReference type="PANTHER" id="PTHR43744:SF9">
    <property type="entry name" value="POLYGALACTURONAN_RHAMNOGALACTURONAN TRANSPORT SYSTEM PERMEASE PROTEIN YTCP"/>
    <property type="match status" value="1"/>
</dbReference>
<evidence type="ECO:0000313" key="10">
    <source>
        <dbReference type="Proteomes" id="UP000564644"/>
    </source>
</evidence>
<dbReference type="InterPro" id="IPR035906">
    <property type="entry name" value="MetI-like_sf"/>
</dbReference>
<dbReference type="Gene3D" id="1.10.3720.10">
    <property type="entry name" value="MetI-like"/>
    <property type="match status" value="1"/>
</dbReference>
<dbReference type="AlphaFoldDB" id="A0A7X0VV90"/>
<dbReference type="SUPFAM" id="SSF161098">
    <property type="entry name" value="MetI-like"/>
    <property type="match status" value="1"/>
</dbReference>
<dbReference type="PANTHER" id="PTHR43744">
    <property type="entry name" value="ABC TRANSPORTER PERMEASE PROTEIN MG189-RELATED-RELATED"/>
    <property type="match status" value="1"/>
</dbReference>
<evidence type="ECO:0000256" key="3">
    <source>
        <dbReference type="ARBA" id="ARBA00022475"/>
    </source>
</evidence>
<protein>
    <submittedName>
        <fullName evidence="9">Carbohydrate ABC transporter permease</fullName>
    </submittedName>
</protein>
<dbReference type="RefSeq" id="WP_185129395.1">
    <property type="nucleotide sequence ID" value="NZ_JACJVO010000014.1"/>
</dbReference>
<reference evidence="9 10" key="1">
    <citation type="submission" date="2020-08" db="EMBL/GenBank/DDBJ databases">
        <title>Cohnella phylogeny.</title>
        <authorList>
            <person name="Dunlap C."/>
        </authorList>
    </citation>
    <scope>NUCLEOTIDE SEQUENCE [LARGE SCALE GENOMIC DNA]</scope>
    <source>
        <strain evidence="9 10">CBP 2801</strain>
    </source>
</reference>
<feature type="transmembrane region" description="Helical" evidence="7">
    <location>
        <begin position="256"/>
        <end position="275"/>
    </location>
</feature>
<name>A0A7X0VV90_9BACL</name>
<feature type="transmembrane region" description="Helical" evidence="7">
    <location>
        <begin position="116"/>
        <end position="136"/>
    </location>
</feature>
<evidence type="ECO:0000256" key="6">
    <source>
        <dbReference type="ARBA" id="ARBA00023136"/>
    </source>
</evidence>
<proteinExistence type="inferred from homology"/>
<keyword evidence="10" id="KW-1185">Reference proteome</keyword>
<keyword evidence="3" id="KW-1003">Cell membrane</keyword>
<comment type="caution">
    <text evidence="9">The sequence shown here is derived from an EMBL/GenBank/DDBJ whole genome shotgun (WGS) entry which is preliminary data.</text>
</comment>
<feature type="transmembrane region" description="Helical" evidence="7">
    <location>
        <begin position="148"/>
        <end position="168"/>
    </location>
</feature>
<sequence>MGSDRYDRIGWKNKTFDVLNAAFLLLLMLTMIVPFVNVLSLAFSSGMASMRPEMILFPKQFSTEGFRIVWQSLDLWRPFMNSVIVTVCGTAAHVLLSSLAGYVLIQPHLPGRKAMVTFILLTMMIPQDAILIPLYLVNKDLHLLDKLVSLVLSGMVSGFSILLMRNFFAGVPYEMSESAQIDGAGTLRIFGSMYMRLAKTGLATVALFEFVSRWNMLSAPVLLINDPAKTTLQVALKSMIVDTSATSSSFLVTTNVRMAGVLITIIPLLAIYPFVQKYFMKGIFLGASKE</sequence>
<dbReference type="Pfam" id="PF00528">
    <property type="entry name" value="BPD_transp_1"/>
    <property type="match status" value="1"/>
</dbReference>
<feature type="transmembrane region" description="Helical" evidence="7">
    <location>
        <begin position="79"/>
        <end position="104"/>
    </location>
</feature>
<keyword evidence="2 7" id="KW-0813">Transport</keyword>
<gene>
    <name evidence="9" type="ORF">H7C18_12435</name>
</gene>
<accession>A0A7X0VV90</accession>
<dbReference type="PROSITE" id="PS50928">
    <property type="entry name" value="ABC_TM1"/>
    <property type="match status" value="1"/>
</dbReference>
<dbReference type="CDD" id="cd06261">
    <property type="entry name" value="TM_PBP2"/>
    <property type="match status" value="1"/>
</dbReference>
<evidence type="ECO:0000256" key="1">
    <source>
        <dbReference type="ARBA" id="ARBA00004651"/>
    </source>
</evidence>
<keyword evidence="4 7" id="KW-0812">Transmembrane</keyword>